<proteinExistence type="predicted"/>
<sequence length="158" mass="17411">MILVVSQSNSVSNPIFNSVNQQTSINMENGHNGQLPKHTLPKYQILGYPQSDVQFQIDLKAKTLFLIDLDQGGRSLTNDMNNALCRLIHYQRVAGQPVKLNEFTIFYSDSTGTVDGVRVSFGLMGSLSHSFYSVSIYDLSPNHRSRNGGSRNGGSGLE</sequence>
<evidence type="ECO:0000313" key="1">
    <source>
        <dbReference type="EMBL" id="AUD03995.1"/>
    </source>
</evidence>
<dbReference type="RefSeq" id="WP_100990061.1">
    <property type="nucleotide sequence ID" value="NZ_CP025096.1"/>
</dbReference>
<gene>
    <name evidence="1" type="ORF">CWM47_20495</name>
</gene>
<reference evidence="1 2" key="1">
    <citation type="submission" date="2017-11" db="EMBL/GenBank/DDBJ databases">
        <title>Taxonomic description and genome sequences of Spirosoma HA7 sp. nov., isolated from pollen microhabitat of Corylus avellana.</title>
        <authorList>
            <person name="Ambika Manirajan B."/>
            <person name="Suarez C."/>
            <person name="Ratering S."/>
            <person name="Geissler-Plaum R."/>
            <person name="Cardinale M."/>
            <person name="Sylvia S."/>
        </authorList>
    </citation>
    <scope>NUCLEOTIDE SEQUENCE [LARGE SCALE GENOMIC DNA]</scope>
    <source>
        <strain evidence="1 2">HA7</strain>
    </source>
</reference>
<dbReference type="Proteomes" id="UP000232883">
    <property type="component" value="Chromosome"/>
</dbReference>
<name>A0A2K8Z2A6_9BACT</name>
<dbReference type="AlphaFoldDB" id="A0A2K8Z2A6"/>
<dbReference type="KEGG" id="spir:CWM47_20495"/>
<protein>
    <submittedName>
        <fullName evidence="1">Uncharacterized protein</fullName>
    </submittedName>
</protein>
<organism evidence="1 2">
    <name type="scientific">Spirosoma pollinicola</name>
    <dbReference type="NCBI Taxonomy" id="2057025"/>
    <lineage>
        <taxon>Bacteria</taxon>
        <taxon>Pseudomonadati</taxon>
        <taxon>Bacteroidota</taxon>
        <taxon>Cytophagia</taxon>
        <taxon>Cytophagales</taxon>
        <taxon>Cytophagaceae</taxon>
        <taxon>Spirosoma</taxon>
    </lineage>
</organism>
<evidence type="ECO:0000313" key="2">
    <source>
        <dbReference type="Proteomes" id="UP000232883"/>
    </source>
</evidence>
<accession>A0A2K8Z2A6</accession>
<dbReference type="EMBL" id="CP025096">
    <property type="protein sequence ID" value="AUD03995.1"/>
    <property type="molecule type" value="Genomic_DNA"/>
</dbReference>
<keyword evidence="2" id="KW-1185">Reference proteome</keyword>